<feature type="region of interest" description="Disordered" evidence="1">
    <location>
        <begin position="236"/>
        <end position="313"/>
    </location>
</feature>
<dbReference type="PANTHER" id="PTHR43828:SF5">
    <property type="entry name" value="TRANSCRIPTIONAL REPRESSOR XBP1"/>
    <property type="match status" value="1"/>
</dbReference>
<dbReference type="PROSITE" id="PS51299">
    <property type="entry name" value="HTH_APSES"/>
    <property type="match status" value="1"/>
</dbReference>
<dbReference type="EMBL" id="SWFS01000264">
    <property type="protein sequence ID" value="KAA8912126.1"/>
    <property type="molecule type" value="Genomic_DNA"/>
</dbReference>
<protein>
    <recommendedName>
        <fullName evidence="2">HTH APSES-type domain-containing protein</fullName>
    </recommendedName>
</protein>
<evidence type="ECO:0000256" key="1">
    <source>
        <dbReference type="SAM" id="MobiDB-lite"/>
    </source>
</evidence>
<dbReference type="GO" id="GO:0000981">
    <property type="term" value="F:DNA-binding transcription factor activity, RNA polymerase II-specific"/>
    <property type="evidence" value="ECO:0007669"/>
    <property type="project" value="UniProtKB-ARBA"/>
</dbReference>
<feature type="compositionally biased region" description="Low complexity" evidence="1">
    <location>
        <begin position="450"/>
        <end position="462"/>
    </location>
</feature>
<evidence type="ECO:0000259" key="2">
    <source>
        <dbReference type="PROSITE" id="PS51299"/>
    </source>
</evidence>
<dbReference type="OrthoDB" id="5562739at2759"/>
<dbReference type="InterPro" id="IPR003163">
    <property type="entry name" value="Tscrpt_reg_HTH_APSES-type"/>
</dbReference>
<dbReference type="GO" id="GO:0030907">
    <property type="term" value="C:MBF transcription complex"/>
    <property type="evidence" value="ECO:0007669"/>
    <property type="project" value="TreeGrafter"/>
</dbReference>
<dbReference type="VEuPathDB" id="FungiDB:TRICI_003591"/>
<feature type="compositionally biased region" description="Basic residues" evidence="1">
    <location>
        <begin position="268"/>
        <end position="277"/>
    </location>
</feature>
<feature type="region of interest" description="Disordered" evidence="1">
    <location>
        <begin position="428"/>
        <end position="479"/>
    </location>
</feature>
<feature type="domain" description="HTH APSES-type" evidence="2">
    <location>
        <begin position="99"/>
        <end position="226"/>
    </location>
</feature>
<dbReference type="Proteomes" id="UP000761534">
    <property type="component" value="Unassembled WGS sequence"/>
</dbReference>
<accession>A0A642V2P9</accession>
<dbReference type="PANTHER" id="PTHR43828">
    <property type="entry name" value="ASPARAGINASE"/>
    <property type="match status" value="1"/>
</dbReference>
<organism evidence="3 4">
    <name type="scientific">Trichomonascus ciferrii</name>
    <dbReference type="NCBI Taxonomy" id="44093"/>
    <lineage>
        <taxon>Eukaryota</taxon>
        <taxon>Fungi</taxon>
        <taxon>Dikarya</taxon>
        <taxon>Ascomycota</taxon>
        <taxon>Saccharomycotina</taxon>
        <taxon>Dipodascomycetes</taxon>
        <taxon>Dipodascales</taxon>
        <taxon>Trichomonascaceae</taxon>
        <taxon>Trichomonascus</taxon>
        <taxon>Trichomonascus ciferrii complex</taxon>
    </lineage>
</organism>
<sequence>MPSSTNIDTTEYAVNYPIQPIPTDVPESQQPLVPTRSQIERKRYATSVDERNFLTVYEYMVNGQWVIWDYYTGYVHLTGLWKAIGNSKFSSFPEKKQKRWFCFAGKKKVFPRSSRSDVGLRAGSQKDYQINRFLLFQKRSKSAGSALQKERRKCFQDLREANHGGLGAGPQKTYQLNTFLLSRSEIQGTWLPFGVAKTLASRTCYHIRYALVPVFGTDFPGSCLTPEQPGFGQLQLQSTTAAAEQASARRRARRNSSARRKSDTPQQPHHHHQHRVSKSVSLNGGVGHPYSRSSDRRRNTHSGVGTGRRGSLPALVMDENALYDSSESDDFDDDLDNDFAYTQKKLSQFSLPPPPLPDKINLADTGIVESPTEFAEVLQATRSLQRISAGSAGRRWSTSNLDLGGGFECGGRLWRWDGNQRLRVIGYTSPRSNHQVPRKIVHDNENTPQDDNNNGNSGNHHISPPPSSHRAMDINGLLS</sequence>
<dbReference type="AlphaFoldDB" id="A0A642V2P9"/>
<proteinExistence type="predicted"/>
<dbReference type="GO" id="GO:0003677">
    <property type="term" value="F:DNA binding"/>
    <property type="evidence" value="ECO:0007669"/>
    <property type="project" value="InterPro"/>
</dbReference>
<gene>
    <name evidence="3" type="ORF">TRICI_003591</name>
</gene>
<feature type="compositionally biased region" description="Basic residues" evidence="1">
    <location>
        <begin position="248"/>
        <end position="259"/>
    </location>
</feature>
<dbReference type="SUPFAM" id="SSF54616">
    <property type="entry name" value="DNA-binding domain of Mlu1-box binding protein MBP1"/>
    <property type="match status" value="1"/>
</dbReference>
<dbReference type="InterPro" id="IPR036887">
    <property type="entry name" value="HTH_APSES_sf"/>
</dbReference>
<dbReference type="InterPro" id="IPR051642">
    <property type="entry name" value="SWI6-like"/>
</dbReference>
<name>A0A642V2P9_9ASCO</name>
<evidence type="ECO:0000313" key="3">
    <source>
        <dbReference type="EMBL" id="KAA8912126.1"/>
    </source>
</evidence>
<dbReference type="Gene3D" id="3.10.260.10">
    <property type="entry name" value="Transcription regulator HTH, APSES-type DNA-binding domain"/>
    <property type="match status" value="2"/>
</dbReference>
<dbReference type="GO" id="GO:0033309">
    <property type="term" value="C:SBF transcription complex"/>
    <property type="evidence" value="ECO:0007669"/>
    <property type="project" value="TreeGrafter"/>
</dbReference>
<comment type="caution">
    <text evidence="3">The sequence shown here is derived from an EMBL/GenBank/DDBJ whole genome shotgun (WGS) entry which is preliminary data.</text>
</comment>
<reference evidence="3" key="1">
    <citation type="journal article" date="2019" name="G3 (Bethesda)">
        <title>Genome Assemblies of Two Rare Opportunistic Yeast Pathogens: Diutina rugosa (syn. Candida rugosa) and Trichomonascus ciferrii (syn. Candida ciferrii).</title>
        <authorList>
            <person name="Mixao V."/>
            <person name="Saus E."/>
            <person name="Hansen A.P."/>
            <person name="Lass-Florl C."/>
            <person name="Gabaldon T."/>
        </authorList>
    </citation>
    <scope>NUCLEOTIDE SEQUENCE</scope>
    <source>
        <strain evidence="3">CBS 4856</strain>
    </source>
</reference>
<evidence type="ECO:0000313" key="4">
    <source>
        <dbReference type="Proteomes" id="UP000761534"/>
    </source>
</evidence>
<keyword evidence="4" id="KW-1185">Reference proteome</keyword>